<gene>
    <name evidence="2" type="ORF">NCTC10179_00761</name>
</gene>
<dbReference type="KEGG" id="mcou:NCTC10179_00761"/>
<dbReference type="RefSeq" id="WP_084272250.1">
    <property type="nucleotide sequence ID" value="NZ_LR215039.1"/>
</dbReference>
<evidence type="ECO:0000256" key="1">
    <source>
        <dbReference type="SAM" id="Phobius"/>
    </source>
</evidence>
<dbReference type="Proteomes" id="UP000289497">
    <property type="component" value="Chromosome"/>
</dbReference>
<sequence>MKPFKSIKRKTEQVINNLKSLDESGDDSSLIDKDFYLGNKNIQAFTQELKFIDEESTEYKVAKAQDIVEQVGDFDDIKLKTHRKQQLGYALGILSILLVFGILITLITLFSLRII</sequence>
<keyword evidence="3" id="KW-1185">Reference proteome</keyword>
<evidence type="ECO:0000313" key="3">
    <source>
        <dbReference type="Proteomes" id="UP000289497"/>
    </source>
</evidence>
<keyword evidence="1" id="KW-0472">Membrane</keyword>
<proteinExistence type="predicted"/>
<accession>A0A449B7K1</accession>
<keyword evidence="1" id="KW-0812">Transmembrane</keyword>
<protein>
    <submittedName>
        <fullName evidence="2">Uncharacterized protein</fullName>
    </submittedName>
</protein>
<dbReference type="EMBL" id="LR215039">
    <property type="protein sequence ID" value="VEU76565.1"/>
    <property type="molecule type" value="Genomic_DNA"/>
</dbReference>
<dbReference type="AlphaFoldDB" id="A0A449B7K1"/>
<keyword evidence="1" id="KW-1133">Transmembrane helix</keyword>
<feature type="transmembrane region" description="Helical" evidence="1">
    <location>
        <begin position="87"/>
        <end position="112"/>
    </location>
</feature>
<evidence type="ECO:0000313" key="2">
    <source>
        <dbReference type="EMBL" id="VEU76565.1"/>
    </source>
</evidence>
<organism evidence="2 3">
    <name type="scientific">Mycoplasmopsis columboralis</name>
    <dbReference type="NCBI Taxonomy" id="171282"/>
    <lineage>
        <taxon>Bacteria</taxon>
        <taxon>Bacillati</taxon>
        <taxon>Mycoplasmatota</taxon>
        <taxon>Mycoplasmoidales</taxon>
        <taxon>Metamycoplasmataceae</taxon>
        <taxon>Mycoplasmopsis</taxon>
    </lineage>
</organism>
<reference evidence="2 3" key="1">
    <citation type="submission" date="2019-01" db="EMBL/GenBank/DDBJ databases">
        <authorList>
            <consortium name="Pathogen Informatics"/>
        </authorList>
    </citation>
    <scope>NUCLEOTIDE SEQUENCE [LARGE SCALE GENOMIC DNA]</scope>
    <source>
        <strain evidence="2 3">NCTC10179</strain>
    </source>
</reference>
<name>A0A449B7K1_9BACT</name>